<evidence type="ECO:0000256" key="1">
    <source>
        <dbReference type="SAM" id="Phobius"/>
    </source>
</evidence>
<feature type="transmembrane region" description="Helical" evidence="1">
    <location>
        <begin position="248"/>
        <end position="271"/>
    </location>
</feature>
<sequence length="660" mass="72279">MRFRKDINALRGVAVTLVALFHFQTPHFTGGFAGVDVFFVISGYLMTAIVVGRLDAGRFRLRDFYAARFTRIVPALVALCAMLLVFGWFYLDPHGYKLLAKHAGASITFISNFVYWRESGYFDASSQTKWLLHTWSLSVEWQFYLIYPIVLMLGARLFGAKRAVYHGVLGAIGIASFALMPLVVRQHPEANFFLLPTRAWEMVAGGLVMLNEDRFKLNARTATLLQLAGLAAILFAGCGFSESLDWPGVYSLVPVLGAALLIAANANDSLFATNVPLQALGRWSYSIYLWHWPVVVLTHYLDLGTLAVPPALVIVGGLAVSVALGWLSYELVERRAAGIRERFGPRGLGTLATAPVLVIAACAAIGFANGASARLPNQVKVVSAESADVDPRRNECLIDSVYRLDDPKAQIGCRYGASPKLGAIVWGDSHGNAVMPSVAATAAQNNQSVMFYGTSGCPPFEGASRFGKHTEEPCRRFASRVADDLRRYPSSVPLLVVARFSAYVDGKNIDNDPTILIGYNGARPSGDPAERRTLYASFLTHDLCALAQTRPTYVLLPIPEMDRNVPDYLSRLLILGRHPDDVSISEAEYTQRNATAHAAIEQAAQQCGVKVLDPTPYLCRDGRCYGSESMVPLYIDGDHLSRRGSDRLAPLFREVFNQAS</sequence>
<dbReference type="InterPro" id="IPR002656">
    <property type="entry name" value="Acyl_transf_3_dom"/>
</dbReference>
<dbReference type="Proteomes" id="UP000270342">
    <property type="component" value="Unassembled WGS sequence"/>
</dbReference>
<feature type="transmembrane region" description="Helical" evidence="1">
    <location>
        <begin position="307"/>
        <end position="327"/>
    </location>
</feature>
<feature type="domain" description="Acyltransferase 3" evidence="2">
    <location>
        <begin position="5"/>
        <end position="329"/>
    </location>
</feature>
<keyword evidence="1" id="KW-0812">Transmembrane</keyword>
<accession>A0A494Y926</accession>
<name>A0A494Y926_9BURK</name>
<dbReference type="EMBL" id="RBZU01000001">
    <property type="protein sequence ID" value="RKP59141.1"/>
    <property type="molecule type" value="Genomic_DNA"/>
</dbReference>
<feature type="domain" description="SGNH" evidence="3">
    <location>
        <begin position="410"/>
        <end position="653"/>
    </location>
</feature>
<organism evidence="4 5">
    <name type="scientific">Pararobbsia silviterrae</name>
    <dbReference type="NCBI Taxonomy" id="1792498"/>
    <lineage>
        <taxon>Bacteria</taxon>
        <taxon>Pseudomonadati</taxon>
        <taxon>Pseudomonadota</taxon>
        <taxon>Betaproteobacteria</taxon>
        <taxon>Burkholderiales</taxon>
        <taxon>Burkholderiaceae</taxon>
        <taxon>Pararobbsia</taxon>
    </lineage>
</organism>
<dbReference type="InterPro" id="IPR043968">
    <property type="entry name" value="SGNH"/>
</dbReference>
<dbReference type="InterPro" id="IPR050879">
    <property type="entry name" value="Acyltransferase_3"/>
</dbReference>
<dbReference type="Pfam" id="PF01757">
    <property type="entry name" value="Acyl_transf_3"/>
    <property type="match status" value="1"/>
</dbReference>
<feature type="transmembrane region" description="Helical" evidence="1">
    <location>
        <begin position="7"/>
        <end position="25"/>
    </location>
</feature>
<dbReference type="PANTHER" id="PTHR23028:SF53">
    <property type="entry name" value="ACYL_TRANSF_3 DOMAIN-CONTAINING PROTEIN"/>
    <property type="match status" value="1"/>
</dbReference>
<feature type="transmembrane region" description="Helical" evidence="1">
    <location>
        <begin position="72"/>
        <end position="91"/>
    </location>
</feature>
<comment type="caution">
    <text evidence="4">The sequence shown here is derived from an EMBL/GenBank/DDBJ whole genome shotgun (WGS) entry which is preliminary data.</text>
</comment>
<keyword evidence="4" id="KW-0012">Acyltransferase</keyword>
<dbReference type="GO" id="GO:0016747">
    <property type="term" value="F:acyltransferase activity, transferring groups other than amino-acyl groups"/>
    <property type="evidence" value="ECO:0007669"/>
    <property type="project" value="InterPro"/>
</dbReference>
<feature type="transmembrane region" description="Helical" evidence="1">
    <location>
        <begin position="141"/>
        <end position="158"/>
    </location>
</feature>
<keyword evidence="5" id="KW-1185">Reference proteome</keyword>
<evidence type="ECO:0000259" key="3">
    <source>
        <dbReference type="Pfam" id="PF19040"/>
    </source>
</evidence>
<feature type="transmembrane region" description="Helical" evidence="1">
    <location>
        <begin position="348"/>
        <end position="368"/>
    </location>
</feature>
<gene>
    <name evidence="4" type="ORF">D7S86_04380</name>
</gene>
<reference evidence="4 5" key="1">
    <citation type="submission" date="2018-10" db="EMBL/GenBank/DDBJ databases">
        <title>Robbsia sp. DHC34, isolated from soil.</title>
        <authorList>
            <person name="Gao Z.-H."/>
            <person name="Qiu L.-H."/>
        </authorList>
    </citation>
    <scope>NUCLEOTIDE SEQUENCE [LARGE SCALE GENOMIC DNA]</scope>
    <source>
        <strain evidence="4 5">DHC34</strain>
    </source>
</reference>
<evidence type="ECO:0000313" key="5">
    <source>
        <dbReference type="Proteomes" id="UP000270342"/>
    </source>
</evidence>
<proteinExistence type="predicted"/>
<keyword evidence="1" id="KW-1133">Transmembrane helix</keyword>
<feature type="transmembrane region" description="Helical" evidence="1">
    <location>
        <begin position="165"/>
        <end position="184"/>
    </location>
</feature>
<dbReference type="OrthoDB" id="9814807at2"/>
<evidence type="ECO:0000259" key="2">
    <source>
        <dbReference type="Pfam" id="PF01757"/>
    </source>
</evidence>
<keyword evidence="4" id="KW-0808">Transferase</keyword>
<dbReference type="Pfam" id="PF19040">
    <property type="entry name" value="SGNH"/>
    <property type="match status" value="1"/>
</dbReference>
<feature type="transmembrane region" description="Helical" evidence="1">
    <location>
        <begin position="222"/>
        <end position="242"/>
    </location>
</feature>
<keyword evidence="1" id="KW-0472">Membrane</keyword>
<protein>
    <submittedName>
        <fullName evidence="4">Acyltransferase</fullName>
    </submittedName>
</protein>
<feature type="transmembrane region" description="Helical" evidence="1">
    <location>
        <begin position="31"/>
        <end position="51"/>
    </location>
</feature>
<dbReference type="RefSeq" id="WP_121083740.1">
    <property type="nucleotide sequence ID" value="NZ_RBZU01000001.1"/>
</dbReference>
<dbReference type="PANTHER" id="PTHR23028">
    <property type="entry name" value="ACETYLTRANSFERASE"/>
    <property type="match status" value="1"/>
</dbReference>
<dbReference type="AlphaFoldDB" id="A0A494Y926"/>
<dbReference type="GO" id="GO:0016020">
    <property type="term" value="C:membrane"/>
    <property type="evidence" value="ECO:0007669"/>
    <property type="project" value="TreeGrafter"/>
</dbReference>
<evidence type="ECO:0000313" key="4">
    <source>
        <dbReference type="EMBL" id="RKP59141.1"/>
    </source>
</evidence>
<dbReference type="GO" id="GO:0009103">
    <property type="term" value="P:lipopolysaccharide biosynthetic process"/>
    <property type="evidence" value="ECO:0007669"/>
    <property type="project" value="TreeGrafter"/>
</dbReference>